<sequence>MSSMTSKTQLASTTAGLFVEAAGDPQRPALVFLHGLGVSRWMWAEQLASLASDYYCLAVDLPGSGDSHGSPWVSFEDSAARVAELIAARAEGGRAHVVGLSLGAYVALSVLARHPEVVRSTVASGLSTRPFAHRWWWSMVSSLVSVLMRSRVLARASAKAMGLPPDAVELYVRDATRLRPAEVRRIYSEVFAFDLGALGELGGAEARSRLLVVAGSREAPKVLDGLAYVRARAPEARTALAPELHHTWSAEDPELFTAMVRAWCGRGQLVAGLEPGGAAADSSGGPQVAPAGGPGLRARKG</sequence>
<organism evidence="3 4">
    <name type="scientific">Plesiocystis pacifica SIR-1</name>
    <dbReference type="NCBI Taxonomy" id="391625"/>
    <lineage>
        <taxon>Bacteria</taxon>
        <taxon>Pseudomonadati</taxon>
        <taxon>Myxococcota</taxon>
        <taxon>Polyangia</taxon>
        <taxon>Nannocystales</taxon>
        <taxon>Nannocystaceae</taxon>
        <taxon>Plesiocystis</taxon>
    </lineage>
</organism>
<proteinExistence type="predicted"/>
<dbReference type="SUPFAM" id="SSF53474">
    <property type="entry name" value="alpha/beta-Hydrolases"/>
    <property type="match status" value="1"/>
</dbReference>
<dbReference type="OrthoDB" id="5338718at2"/>
<dbReference type="PANTHER" id="PTHR43798">
    <property type="entry name" value="MONOACYLGLYCEROL LIPASE"/>
    <property type="match status" value="1"/>
</dbReference>
<reference evidence="3 4" key="1">
    <citation type="submission" date="2007-06" db="EMBL/GenBank/DDBJ databases">
        <authorList>
            <person name="Shimkets L."/>
            <person name="Ferriera S."/>
            <person name="Johnson J."/>
            <person name="Kravitz S."/>
            <person name="Beeson K."/>
            <person name="Sutton G."/>
            <person name="Rogers Y.-H."/>
            <person name="Friedman R."/>
            <person name="Frazier M."/>
            <person name="Venter J.C."/>
        </authorList>
    </citation>
    <scope>NUCLEOTIDE SEQUENCE [LARGE SCALE GENOMIC DNA]</scope>
    <source>
        <strain evidence="3 4">SIR-1</strain>
    </source>
</reference>
<dbReference type="InterPro" id="IPR000073">
    <property type="entry name" value="AB_hydrolase_1"/>
</dbReference>
<evidence type="ECO:0000313" key="4">
    <source>
        <dbReference type="Proteomes" id="UP000005801"/>
    </source>
</evidence>
<keyword evidence="4" id="KW-1185">Reference proteome</keyword>
<protein>
    <submittedName>
        <fullName evidence="3">Putative hydrolase</fullName>
    </submittedName>
</protein>
<feature type="region of interest" description="Disordered" evidence="1">
    <location>
        <begin position="275"/>
        <end position="301"/>
    </location>
</feature>
<dbReference type="InterPro" id="IPR029058">
    <property type="entry name" value="AB_hydrolase_fold"/>
</dbReference>
<name>A6G0Y1_9BACT</name>
<dbReference type="AlphaFoldDB" id="A6G0Y1"/>
<feature type="domain" description="AB hydrolase-1" evidence="2">
    <location>
        <begin position="30"/>
        <end position="256"/>
    </location>
</feature>
<evidence type="ECO:0000256" key="1">
    <source>
        <dbReference type="SAM" id="MobiDB-lite"/>
    </source>
</evidence>
<dbReference type="EMBL" id="ABCS01000010">
    <property type="protein sequence ID" value="EDM80519.1"/>
    <property type="molecule type" value="Genomic_DNA"/>
</dbReference>
<dbReference type="RefSeq" id="WP_006970380.1">
    <property type="nucleotide sequence ID" value="NZ_ABCS01000010.1"/>
</dbReference>
<dbReference type="eggNOG" id="COG0596">
    <property type="taxonomic scope" value="Bacteria"/>
</dbReference>
<dbReference type="GO" id="GO:0016020">
    <property type="term" value="C:membrane"/>
    <property type="evidence" value="ECO:0007669"/>
    <property type="project" value="TreeGrafter"/>
</dbReference>
<comment type="caution">
    <text evidence="3">The sequence shown here is derived from an EMBL/GenBank/DDBJ whole genome shotgun (WGS) entry which is preliminary data.</text>
</comment>
<keyword evidence="3" id="KW-0378">Hydrolase</keyword>
<dbReference type="GO" id="GO:0016787">
    <property type="term" value="F:hydrolase activity"/>
    <property type="evidence" value="ECO:0007669"/>
    <property type="project" value="UniProtKB-KW"/>
</dbReference>
<dbReference type="Proteomes" id="UP000005801">
    <property type="component" value="Unassembled WGS sequence"/>
</dbReference>
<dbReference type="Gene3D" id="3.40.50.1820">
    <property type="entry name" value="alpha/beta hydrolase"/>
    <property type="match status" value="1"/>
</dbReference>
<gene>
    <name evidence="3" type="ORF">PPSIR1_41949</name>
</gene>
<dbReference type="Pfam" id="PF12697">
    <property type="entry name" value="Abhydrolase_6"/>
    <property type="match status" value="1"/>
</dbReference>
<dbReference type="InterPro" id="IPR050266">
    <property type="entry name" value="AB_hydrolase_sf"/>
</dbReference>
<evidence type="ECO:0000313" key="3">
    <source>
        <dbReference type="EMBL" id="EDM80519.1"/>
    </source>
</evidence>
<feature type="compositionally biased region" description="Low complexity" evidence="1">
    <location>
        <begin position="276"/>
        <end position="291"/>
    </location>
</feature>
<dbReference type="ESTHER" id="9delt-a6g0y1">
    <property type="family name" value="6_AlphaBeta_hydrolase"/>
</dbReference>
<evidence type="ECO:0000259" key="2">
    <source>
        <dbReference type="Pfam" id="PF12697"/>
    </source>
</evidence>
<accession>A6G0Y1</accession>
<dbReference type="STRING" id="391625.PPSIR1_41949"/>
<dbReference type="PANTHER" id="PTHR43798:SF33">
    <property type="entry name" value="HYDROLASE, PUTATIVE (AFU_ORTHOLOGUE AFUA_2G14860)-RELATED"/>
    <property type="match status" value="1"/>
</dbReference>